<evidence type="ECO:0000313" key="2">
    <source>
        <dbReference type="EMBL" id="ASV75512.1"/>
    </source>
</evidence>
<dbReference type="SUPFAM" id="SSF52091">
    <property type="entry name" value="SpoIIaa-like"/>
    <property type="match status" value="1"/>
</dbReference>
<keyword evidence="3" id="KW-1185">Reference proteome</keyword>
<dbReference type="Pfam" id="PF01740">
    <property type="entry name" value="STAS"/>
    <property type="match status" value="1"/>
</dbReference>
<dbReference type="GO" id="GO:0043856">
    <property type="term" value="F:anti-sigma factor antagonist activity"/>
    <property type="evidence" value="ECO:0007669"/>
    <property type="project" value="TreeGrafter"/>
</dbReference>
<dbReference type="PANTHER" id="PTHR33495:SF2">
    <property type="entry name" value="ANTI-SIGMA FACTOR ANTAGONIST TM_1081-RELATED"/>
    <property type="match status" value="1"/>
</dbReference>
<feature type="domain" description="STAS" evidence="1">
    <location>
        <begin position="40"/>
        <end position="125"/>
    </location>
</feature>
<dbReference type="Proteomes" id="UP000215086">
    <property type="component" value="Chromosome"/>
</dbReference>
<name>A0A286RHV4_9BACT</name>
<dbReference type="AlphaFoldDB" id="A0A286RHV4"/>
<protein>
    <submittedName>
        <fullName evidence="2">Anti-sigma F factor antagonist (SpoIIAA-2), Anti-sigma B factor antagonist RsbV</fullName>
    </submittedName>
</protein>
<gene>
    <name evidence="2" type="ORF">THTE_2910</name>
</gene>
<dbReference type="Gene3D" id="3.30.750.24">
    <property type="entry name" value="STAS domain"/>
    <property type="match status" value="1"/>
</dbReference>
<accession>A0A286RHV4</accession>
<evidence type="ECO:0000259" key="1">
    <source>
        <dbReference type="PROSITE" id="PS50801"/>
    </source>
</evidence>
<dbReference type="PANTHER" id="PTHR33495">
    <property type="entry name" value="ANTI-SIGMA FACTOR ANTAGONIST TM_1081-RELATED-RELATED"/>
    <property type="match status" value="1"/>
</dbReference>
<organism evidence="2 3">
    <name type="scientific">Thermogutta terrifontis</name>
    <dbReference type="NCBI Taxonomy" id="1331910"/>
    <lineage>
        <taxon>Bacteria</taxon>
        <taxon>Pseudomonadati</taxon>
        <taxon>Planctomycetota</taxon>
        <taxon>Planctomycetia</taxon>
        <taxon>Pirellulales</taxon>
        <taxon>Thermoguttaceae</taxon>
        <taxon>Thermogutta</taxon>
    </lineage>
</organism>
<dbReference type="PROSITE" id="PS50801">
    <property type="entry name" value="STAS"/>
    <property type="match status" value="1"/>
</dbReference>
<reference evidence="2 3" key="1">
    <citation type="journal article" name="Front. Microbiol.">
        <title>Sugar Metabolism of the First Thermophilic Planctomycete Thermogutta terrifontis: Comparative Genomic and Transcriptomic Approaches.</title>
        <authorList>
            <person name="Elcheninov A.G."/>
            <person name="Menzel P."/>
            <person name="Gudbergsdottir S.R."/>
            <person name="Slesarev A.I."/>
            <person name="Kadnikov V.V."/>
            <person name="Krogh A."/>
            <person name="Bonch-Osmolovskaya E.A."/>
            <person name="Peng X."/>
            <person name="Kublanov I.V."/>
        </authorList>
    </citation>
    <scope>NUCLEOTIDE SEQUENCE [LARGE SCALE GENOMIC DNA]</scope>
    <source>
        <strain evidence="2 3">R1</strain>
    </source>
</reference>
<dbReference type="InterPro" id="IPR036513">
    <property type="entry name" value="STAS_dom_sf"/>
</dbReference>
<dbReference type="KEGG" id="ttf:THTE_2910"/>
<dbReference type="OrthoDB" id="287590at2"/>
<dbReference type="EMBL" id="CP018477">
    <property type="protein sequence ID" value="ASV75512.1"/>
    <property type="molecule type" value="Genomic_DNA"/>
</dbReference>
<dbReference type="InterPro" id="IPR002645">
    <property type="entry name" value="STAS_dom"/>
</dbReference>
<proteinExistence type="predicted"/>
<dbReference type="RefSeq" id="WP_095415548.1">
    <property type="nucleotide sequence ID" value="NZ_CP018477.1"/>
</dbReference>
<evidence type="ECO:0000313" key="3">
    <source>
        <dbReference type="Proteomes" id="UP000215086"/>
    </source>
</evidence>
<sequence>MTQSDNVKLGEFRHIDVYEVDDVTVVHFKESRITDDLGIQELGQELFSLVDQGNRTKLLLNFANVQFLSSGALGKLRALENRVSKRGGVVKLCSINPNIYEVFKITRFDTIFQIFKTEADALASF</sequence>
<dbReference type="CDD" id="cd07043">
    <property type="entry name" value="STAS_anti-anti-sigma_factors"/>
    <property type="match status" value="1"/>
</dbReference>